<evidence type="ECO:0000256" key="1">
    <source>
        <dbReference type="SAM" id="Phobius"/>
    </source>
</evidence>
<sequence length="162" mass="18080">MTPPTTSAIIATCYVALVAVLACVQFHRSRTPLRLGSAVMAVFGLSISALSVLYVIDKVSLSAYLVYQFVAEALAVTWLVMTIIQLGYAFYPVTRHQTLIWRTALGSVILYDLVAIAEISFYCYEVWGSHHYTTSTAPVLWIYWLRQVVKIQACAVTIAYLF</sequence>
<name>A0A9P6K9Z9_9FUNG</name>
<reference evidence="2" key="1">
    <citation type="journal article" date="2020" name="Fungal Divers.">
        <title>Resolving the Mortierellaceae phylogeny through synthesis of multi-gene phylogenetics and phylogenomics.</title>
        <authorList>
            <person name="Vandepol N."/>
            <person name="Liber J."/>
            <person name="Desiro A."/>
            <person name="Na H."/>
            <person name="Kennedy M."/>
            <person name="Barry K."/>
            <person name="Grigoriev I.V."/>
            <person name="Miller A.N."/>
            <person name="O'Donnell K."/>
            <person name="Stajich J.E."/>
            <person name="Bonito G."/>
        </authorList>
    </citation>
    <scope>NUCLEOTIDE SEQUENCE</scope>
    <source>
        <strain evidence="2">KOD1015</strain>
    </source>
</reference>
<feature type="transmembrane region" description="Helical" evidence="1">
    <location>
        <begin position="68"/>
        <end position="91"/>
    </location>
</feature>
<proteinExistence type="predicted"/>
<organism evidence="2 3">
    <name type="scientific">Lunasporangiospora selenospora</name>
    <dbReference type="NCBI Taxonomy" id="979761"/>
    <lineage>
        <taxon>Eukaryota</taxon>
        <taxon>Fungi</taxon>
        <taxon>Fungi incertae sedis</taxon>
        <taxon>Mucoromycota</taxon>
        <taxon>Mortierellomycotina</taxon>
        <taxon>Mortierellomycetes</taxon>
        <taxon>Mortierellales</taxon>
        <taxon>Mortierellaceae</taxon>
        <taxon>Lunasporangiospora</taxon>
    </lineage>
</organism>
<feature type="transmembrane region" description="Helical" evidence="1">
    <location>
        <begin position="6"/>
        <end position="26"/>
    </location>
</feature>
<dbReference type="AlphaFoldDB" id="A0A9P6K9Z9"/>
<feature type="non-terminal residue" evidence="2">
    <location>
        <position position="162"/>
    </location>
</feature>
<dbReference type="Proteomes" id="UP000780801">
    <property type="component" value="Unassembled WGS sequence"/>
</dbReference>
<keyword evidence="1" id="KW-1133">Transmembrane helix</keyword>
<accession>A0A9P6K9Z9</accession>
<dbReference type="OrthoDB" id="2400579at2759"/>
<keyword evidence="1" id="KW-0472">Membrane</keyword>
<dbReference type="EMBL" id="JAABOA010005162">
    <property type="protein sequence ID" value="KAF9577196.1"/>
    <property type="molecule type" value="Genomic_DNA"/>
</dbReference>
<evidence type="ECO:0000313" key="2">
    <source>
        <dbReference type="EMBL" id="KAF9577196.1"/>
    </source>
</evidence>
<keyword evidence="3" id="KW-1185">Reference proteome</keyword>
<protein>
    <submittedName>
        <fullName evidence="2">Uncharacterized protein</fullName>
    </submittedName>
</protein>
<feature type="transmembrane region" description="Helical" evidence="1">
    <location>
        <begin position="38"/>
        <end position="56"/>
    </location>
</feature>
<gene>
    <name evidence="2" type="ORF">BGW38_007757</name>
</gene>
<feature type="transmembrane region" description="Helical" evidence="1">
    <location>
        <begin position="103"/>
        <end position="121"/>
    </location>
</feature>
<keyword evidence="1" id="KW-0812">Transmembrane</keyword>
<evidence type="ECO:0000313" key="3">
    <source>
        <dbReference type="Proteomes" id="UP000780801"/>
    </source>
</evidence>
<comment type="caution">
    <text evidence="2">The sequence shown here is derived from an EMBL/GenBank/DDBJ whole genome shotgun (WGS) entry which is preliminary data.</text>
</comment>